<comment type="similarity">
    <text evidence="1">Belongs to the 'GDXG' lipolytic enzyme family.</text>
</comment>
<dbReference type="Gene3D" id="3.40.50.1820">
    <property type="entry name" value="alpha/beta hydrolase"/>
    <property type="match status" value="1"/>
</dbReference>
<evidence type="ECO:0000256" key="1">
    <source>
        <dbReference type="ARBA" id="ARBA00010515"/>
    </source>
</evidence>
<protein>
    <recommendedName>
        <fullName evidence="6">Alpha/beta hydrolase fold-3 domain-containing protein</fullName>
    </recommendedName>
</protein>
<keyword evidence="2" id="KW-0378">Hydrolase</keyword>
<dbReference type="GO" id="GO:0016787">
    <property type="term" value="F:hydrolase activity"/>
    <property type="evidence" value="ECO:0007669"/>
    <property type="project" value="UniProtKB-KW"/>
</dbReference>
<keyword evidence="5" id="KW-1133">Transmembrane helix</keyword>
<dbReference type="Proteomes" id="UP000271337">
    <property type="component" value="Unassembled WGS sequence"/>
</dbReference>
<evidence type="ECO:0000256" key="2">
    <source>
        <dbReference type="ARBA" id="ARBA00022801"/>
    </source>
</evidence>
<dbReference type="AlphaFoldDB" id="A0A3M6ZB34"/>
<evidence type="ECO:0000256" key="3">
    <source>
        <dbReference type="PROSITE-ProRule" id="PRU10038"/>
    </source>
</evidence>
<dbReference type="PANTHER" id="PTHR48081:SF31">
    <property type="entry name" value="STERYL ACETYL HYDROLASE MUG81-RELATED"/>
    <property type="match status" value="1"/>
</dbReference>
<dbReference type="SUPFAM" id="SSF53474">
    <property type="entry name" value="alpha/beta-Hydrolases"/>
    <property type="match status" value="1"/>
</dbReference>
<gene>
    <name evidence="7" type="ORF">D0867_07722</name>
</gene>
<reference evidence="7 8" key="1">
    <citation type="journal article" date="2018" name="BMC Genomics">
        <title>Genomic evidence for intraspecific hybridization in a clonal and extremely halotolerant yeast.</title>
        <authorList>
            <person name="Gostincar C."/>
            <person name="Stajich J.E."/>
            <person name="Zupancic J."/>
            <person name="Zalar P."/>
            <person name="Gunde-Cimerman N."/>
        </authorList>
    </citation>
    <scope>NUCLEOTIDE SEQUENCE [LARGE SCALE GENOMIC DNA]</scope>
    <source>
        <strain evidence="7 8">EXF-6669</strain>
    </source>
</reference>
<name>A0A3M6ZB34_HORWE</name>
<dbReference type="InterPro" id="IPR033140">
    <property type="entry name" value="Lipase_GDXG_put_SER_AS"/>
</dbReference>
<dbReference type="InterPro" id="IPR029058">
    <property type="entry name" value="AB_hydrolase_fold"/>
</dbReference>
<dbReference type="Pfam" id="PF07859">
    <property type="entry name" value="Abhydrolase_3"/>
    <property type="match status" value="1"/>
</dbReference>
<proteinExistence type="inferred from homology"/>
<evidence type="ECO:0000256" key="5">
    <source>
        <dbReference type="SAM" id="Phobius"/>
    </source>
</evidence>
<organism evidence="7 8">
    <name type="scientific">Hortaea werneckii</name>
    <name type="common">Black yeast</name>
    <name type="synonym">Cladosporium werneckii</name>
    <dbReference type="NCBI Taxonomy" id="91943"/>
    <lineage>
        <taxon>Eukaryota</taxon>
        <taxon>Fungi</taxon>
        <taxon>Dikarya</taxon>
        <taxon>Ascomycota</taxon>
        <taxon>Pezizomycotina</taxon>
        <taxon>Dothideomycetes</taxon>
        <taxon>Dothideomycetidae</taxon>
        <taxon>Mycosphaerellales</taxon>
        <taxon>Teratosphaeriaceae</taxon>
        <taxon>Hortaea</taxon>
    </lineage>
</organism>
<comment type="caution">
    <text evidence="7">The sequence shown here is derived from an EMBL/GenBank/DDBJ whole genome shotgun (WGS) entry which is preliminary data.</text>
</comment>
<evidence type="ECO:0000313" key="7">
    <source>
        <dbReference type="EMBL" id="RMY12566.1"/>
    </source>
</evidence>
<feature type="transmembrane region" description="Helical" evidence="5">
    <location>
        <begin position="432"/>
        <end position="459"/>
    </location>
</feature>
<dbReference type="InterPro" id="IPR050300">
    <property type="entry name" value="GDXG_lipolytic_enzyme"/>
</dbReference>
<dbReference type="PANTHER" id="PTHR48081">
    <property type="entry name" value="AB HYDROLASE SUPERFAMILY PROTEIN C4A8.06C"/>
    <property type="match status" value="1"/>
</dbReference>
<dbReference type="PROSITE" id="PS01174">
    <property type="entry name" value="LIPASE_GDXG_SER"/>
    <property type="match status" value="1"/>
</dbReference>
<dbReference type="EMBL" id="QWIL01000825">
    <property type="protein sequence ID" value="RMY12566.1"/>
    <property type="molecule type" value="Genomic_DNA"/>
</dbReference>
<feature type="active site" evidence="3">
    <location>
        <position position="196"/>
    </location>
</feature>
<keyword evidence="5" id="KW-0812">Transmembrane</keyword>
<evidence type="ECO:0000256" key="4">
    <source>
        <dbReference type="SAM" id="MobiDB-lite"/>
    </source>
</evidence>
<dbReference type="OrthoDB" id="2152029at2759"/>
<feature type="domain" description="Alpha/beta hydrolase fold-3" evidence="6">
    <location>
        <begin position="115"/>
        <end position="324"/>
    </location>
</feature>
<dbReference type="InterPro" id="IPR013094">
    <property type="entry name" value="AB_hydrolase_3"/>
</dbReference>
<keyword evidence="5" id="KW-0472">Membrane</keyword>
<feature type="region of interest" description="Disordered" evidence="4">
    <location>
        <begin position="372"/>
        <end position="424"/>
    </location>
</feature>
<sequence length="518" mass="55575">MDSTRIPELTLMGKLMLIPHFGKVLLATGLRIFTSPLRILTGGTSANTWLKDIVYSAIRANISAMTPAQENYVKGTTEAIYLDFAKKAKFQPDTDALPSGMKVHWLGTKNAENIIVYLHGGGYVMPALPGHVQWCYELAKSMSEQDGRSISCIFPSYTLAPQAQYPTQLKQAVECIDMLISKMGKKPSNIIIAGDSAGGNLTLAVLSHILHPHPQVPKLEISEPFAGAILISPWTRFHYHDAIFDRNQPSDYVTFEAASRWASLYLGGKEYDNYNMAHIAPVSWFDGLEKVAKDIFVWGGGGEVLIGSIDAIAEKLKKAHPRVDGSALPYCVQYAFPQDLDAASTLYSLGCASSTLAANILVLATPDAGFSGSSNSQGDADPSTLDPGSTQSVAPSTASISPNVPTASSISGGSSGFGGSTATTQEKDTHSVLSGAAIAGIIVAGIIILVLIAISTCCWRKWSNRRRDKINSIQGYHGPGHVPIDPTVYSGETELVERPQCSSEWAARQYRATGRVPL</sequence>
<evidence type="ECO:0000313" key="8">
    <source>
        <dbReference type="Proteomes" id="UP000271337"/>
    </source>
</evidence>
<feature type="compositionally biased region" description="Polar residues" evidence="4">
    <location>
        <begin position="386"/>
        <end position="407"/>
    </location>
</feature>
<accession>A0A3M6ZB34</accession>
<evidence type="ECO:0000259" key="6">
    <source>
        <dbReference type="Pfam" id="PF07859"/>
    </source>
</evidence>